<protein>
    <submittedName>
        <fullName evidence="1">Uncharacterized protein</fullName>
    </submittedName>
</protein>
<dbReference type="Gene3D" id="3.40.50.2000">
    <property type="entry name" value="Glycogen Phosphorylase B"/>
    <property type="match status" value="1"/>
</dbReference>
<evidence type="ECO:0000313" key="1">
    <source>
        <dbReference type="EMBL" id="KAF2552389.1"/>
    </source>
</evidence>
<sequence length="195" mass="21553">MVTVREAKLNDGLECVLRGEQSCEAEWKHNMAVLSWSTPCKVLQSSLSQSESWREEAVDFGAQFSKNKALKNRAQVVNKLFLMGLERSSLCHVSCLNNSVETKGMSEAVAHLTSKNSIQQRSEEHVFLKADQVVWEIARALELRMKYVAANGEVVKAEEIAGAVRSLTDGEDTSGKRVKEMAEAARMARLHGGGD</sequence>
<comment type="caution">
    <text evidence="1">The sequence shown here is derived from an EMBL/GenBank/DDBJ whole genome shotgun (WGS) entry which is preliminary data.</text>
</comment>
<reference evidence="1" key="1">
    <citation type="submission" date="2019-12" db="EMBL/GenBank/DDBJ databases">
        <title>Genome sequencing and annotation of Brassica cretica.</title>
        <authorList>
            <person name="Studholme D.J."/>
            <person name="Sarris P.F."/>
        </authorList>
    </citation>
    <scope>NUCLEOTIDE SEQUENCE</scope>
    <source>
        <strain evidence="1">PFS-001/15</strain>
        <tissue evidence="1">Leaf</tissue>
    </source>
</reference>
<accession>A0A8S9H3J4</accession>
<proteinExistence type="predicted"/>
<dbReference type="EMBL" id="QGKW02001988">
    <property type="protein sequence ID" value="KAF2552389.1"/>
    <property type="molecule type" value="Genomic_DNA"/>
</dbReference>
<evidence type="ECO:0000313" key="2">
    <source>
        <dbReference type="Proteomes" id="UP000712281"/>
    </source>
</evidence>
<name>A0A8S9H3J4_BRACR</name>
<dbReference type="Proteomes" id="UP000712281">
    <property type="component" value="Unassembled WGS sequence"/>
</dbReference>
<dbReference type="AlphaFoldDB" id="A0A8S9H3J4"/>
<gene>
    <name evidence="1" type="ORF">F2Q68_00036207</name>
</gene>
<organism evidence="1 2">
    <name type="scientific">Brassica cretica</name>
    <name type="common">Mustard</name>
    <dbReference type="NCBI Taxonomy" id="69181"/>
    <lineage>
        <taxon>Eukaryota</taxon>
        <taxon>Viridiplantae</taxon>
        <taxon>Streptophyta</taxon>
        <taxon>Embryophyta</taxon>
        <taxon>Tracheophyta</taxon>
        <taxon>Spermatophyta</taxon>
        <taxon>Magnoliopsida</taxon>
        <taxon>eudicotyledons</taxon>
        <taxon>Gunneridae</taxon>
        <taxon>Pentapetalae</taxon>
        <taxon>rosids</taxon>
        <taxon>malvids</taxon>
        <taxon>Brassicales</taxon>
        <taxon>Brassicaceae</taxon>
        <taxon>Brassiceae</taxon>
        <taxon>Brassica</taxon>
    </lineage>
</organism>